<comment type="similarity">
    <text evidence="3">Belongs to the TmcAL family.</text>
</comment>
<keyword evidence="3" id="KW-0820">tRNA-binding</keyword>
<evidence type="ECO:0000313" key="5">
    <source>
        <dbReference type="Proteomes" id="UP001597427"/>
    </source>
</evidence>
<evidence type="ECO:0000313" key="4">
    <source>
        <dbReference type="EMBL" id="MFD2728296.1"/>
    </source>
</evidence>
<protein>
    <recommendedName>
        <fullName evidence="3">tRNA(Met) cytidine acetate ligase</fullName>
        <ecNumber evidence="3">6.3.4.-</ecNumber>
    </recommendedName>
</protein>
<keyword evidence="3" id="KW-0547">Nucleotide-binding</keyword>
<keyword evidence="3" id="KW-0694">RNA-binding</keyword>
<proteinExistence type="inferred from homology"/>
<reference evidence="5" key="1">
    <citation type="journal article" date="2019" name="Int. J. Syst. Evol. Microbiol.">
        <title>The Global Catalogue of Microorganisms (GCM) 10K type strain sequencing project: providing services to taxonomists for standard genome sequencing and annotation.</title>
        <authorList>
            <consortium name="The Broad Institute Genomics Platform"/>
            <consortium name="The Broad Institute Genome Sequencing Center for Infectious Disease"/>
            <person name="Wu L."/>
            <person name="Ma J."/>
        </authorList>
    </citation>
    <scope>NUCLEOTIDE SEQUENCE [LARGE SCALE GENOMIC DNA]</scope>
    <source>
        <strain evidence="5">TISTR 932</strain>
    </source>
</reference>
<dbReference type="InterPro" id="IPR014729">
    <property type="entry name" value="Rossmann-like_a/b/a_fold"/>
</dbReference>
<sequence>MKICGIVAEYNPFHNGHAYHVQRAREQTQADVIVAVMSGNFLQRGEPAIIDKWHRAQAAVANGVDLVVELPFEWAVQSADFFAKGAVKILSDLQCTSLCFGSDYGDDFDYQQFGQQYLENQLKINETLKKLTDQRLSYAQKMMISLSENLPDIQFEENQPNHMLALSYAKENAELREPMKLVSVARKTASYHSTDLQGTIASATAIRQAIRKGQNIHEFVSMQTADLLASEPFIDWEEIWPFLKYRLQMDSIFQLQQVYQMVNGMEYRMKKKANESHSFSEFISKTISKRYVKPRIQRLCLYTLLNISEEQMATQWQQTAIRPLAYNKKGQAFLASKLIQKKPVVARFAKKEAEIYPMTLKADRLYQLLNPQIKEQNFGRYAYLIDKS</sequence>
<dbReference type="Proteomes" id="UP001597427">
    <property type="component" value="Unassembled WGS sequence"/>
</dbReference>
<keyword evidence="2 3" id="KW-0819">tRNA processing</keyword>
<dbReference type="Pfam" id="PF05636">
    <property type="entry name" value="HIGH_NTase1"/>
    <property type="match status" value="1"/>
</dbReference>
<dbReference type="HAMAP" id="MF_01539">
    <property type="entry name" value="TmcAL"/>
    <property type="match status" value="1"/>
</dbReference>
<evidence type="ECO:0000256" key="3">
    <source>
        <dbReference type="HAMAP-Rule" id="MF_01539"/>
    </source>
</evidence>
<evidence type="ECO:0000256" key="1">
    <source>
        <dbReference type="ARBA" id="ARBA00022598"/>
    </source>
</evidence>
<keyword evidence="3" id="KW-0963">Cytoplasm</keyword>
<dbReference type="InterPro" id="IPR008513">
    <property type="entry name" value="tRNA(Met)_cyd_acetate_ligase"/>
</dbReference>
<feature type="binding site" evidence="3">
    <location>
        <position position="161"/>
    </location>
    <ligand>
        <name>ATP</name>
        <dbReference type="ChEBI" id="CHEBI:30616"/>
    </ligand>
</feature>
<comment type="subcellular location">
    <subcellularLocation>
        <location evidence="3">Cytoplasm</location>
    </subcellularLocation>
</comment>
<feature type="binding site" evidence="3">
    <location>
        <begin position="7"/>
        <end position="20"/>
    </location>
    <ligand>
        <name>ATP</name>
        <dbReference type="ChEBI" id="CHEBI:30616"/>
    </ligand>
</feature>
<dbReference type="EC" id="6.3.4.-" evidence="3"/>
<dbReference type="PANTHER" id="PTHR37825:SF1">
    <property type="entry name" value="TRNA(MET) CYTIDINE ACETATE LIGASE"/>
    <property type="match status" value="1"/>
</dbReference>
<dbReference type="RefSeq" id="WP_379979560.1">
    <property type="nucleotide sequence ID" value="NZ_JBHUMO010000013.1"/>
</dbReference>
<comment type="caution">
    <text evidence="4">The sequence shown here is derived from an EMBL/GenBank/DDBJ whole genome shotgun (WGS) entry which is preliminary data.</text>
</comment>
<name>A0ABW5TGP0_9ENTE</name>
<comment type="caution">
    <text evidence="3">Lacks conserved residue(s) required for the propagation of feature annotation.</text>
</comment>
<dbReference type="SUPFAM" id="SSF52374">
    <property type="entry name" value="Nucleotidylyl transferase"/>
    <property type="match status" value="1"/>
</dbReference>
<organism evidence="4 5">
    <name type="scientific">Enterococcus camelliae</name>
    <dbReference type="NCBI Taxonomy" id="453959"/>
    <lineage>
        <taxon>Bacteria</taxon>
        <taxon>Bacillati</taxon>
        <taxon>Bacillota</taxon>
        <taxon>Bacilli</taxon>
        <taxon>Lactobacillales</taxon>
        <taxon>Enterococcaceae</taxon>
        <taxon>Enterococcus</taxon>
    </lineage>
</organism>
<dbReference type="EMBL" id="JBHUMO010000013">
    <property type="protein sequence ID" value="MFD2728296.1"/>
    <property type="molecule type" value="Genomic_DNA"/>
</dbReference>
<accession>A0ABW5TGP0</accession>
<keyword evidence="5" id="KW-1185">Reference proteome</keyword>
<comment type="catalytic activity">
    <reaction evidence="3">
        <text>cytidine(34) in elongator tRNA(Met) + acetate + ATP = N(4)-acetylcytidine(34) in elongator tRNA(Met) + AMP + diphosphate</text>
        <dbReference type="Rhea" id="RHEA:58144"/>
        <dbReference type="Rhea" id="RHEA-COMP:10693"/>
        <dbReference type="Rhea" id="RHEA-COMP:10694"/>
        <dbReference type="ChEBI" id="CHEBI:30089"/>
        <dbReference type="ChEBI" id="CHEBI:30616"/>
        <dbReference type="ChEBI" id="CHEBI:33019"/>
        <dbReference type="ChEBI" id="CHEBI:74900"/>
        <dbReference type="ChEBI" id="CHEBI:82748"/>
        <dbReference type="ChEBI" id="CHEBI:456215"/>
    </reaction>
</comment>
<gene>
    <name evidence="3" type="primary">tmcAL</name>
    <name evidence="4" type="ORF">ACFSR0_02445</name>
</gene>
<feature type="binding site" evidence="3">
    <location>
        <position position="186"/>
    </location>
    <ligand>
        <name>ATP</name>
        <dbReference type="ChEBI" id="CHEBI:30616"/>
    </ligand>
</feature>
<dbReference type="PANTHER" id="PTHR37825">
    <property type="entry name" value="TRNA(MET) CYTIDINE ACETATE LIGASE"/>
    <property type="match status" value="1"/>
</dbReference>
<feature type="binding site" evidence="3">
    <location>
        <position position="101"/>
    </location>
    <ligand>
        <name>ATP</name>
        <dbReference type="ChEBI" id="CHEBI:30616"/>
    </ligand>
</feature>
<keyword evidence="3" id="KW-0067">ATP-binding</keyword>
<comment type="function">
    <text evidence="3">Catalyzes the formation of N(4)-acetylcytidine (ac(4)C) at the wobble position of elongator tRNA(Met), using acetate and ATP as substrates. First activates an acetate ion to form acetyladenylate (Ac-AMP) and then transfers the acetyl group to tRNA to form ac(4)C34.</text>
</comment>
<evidence type="ECO:0000256" key="2">
    <source>
        <dbReference type="ARBA" id="ARBA00022694"/>
    </source>
</evidence>
<dbReference type="Gene3D" id="3.40.50.620">
    <property type="entry name" value="HUPs"/>
    <property type="match status" value="1"/>
</dbReference>
<dbReference type="NCBIfam" id="NF010191">
    <property type="entry name" value="PRK13670.1"/>
    <property type="match status" value="1"/>
</dbReference>
<keyword evidence="1 3" id="KW-0436">Ligase</keyword>